<protein>
    <recommendedName>
        <fullName evidence="4">Lipoprotein</fullName>
    </recommendedName>
</protein>
<dbReference type="RefSeq" id="WP_011644543.1">
    <property type="nucleotide sequence ID" value="NC_008347.1"/>
</dbReference>
<keyword evidence="1" id="KW-0732">Signal</keyword>
<feature type="signal peptide" evidence="1">
    <location>
        <begin position="1"/>
        <end position="25"/>
    </location>
</feature>
<keyword evidence="3" id="KW-1185">Reference proteome</keyword>
<evidence type="ECO:0000313" key="3">
    <source>
        <dbReference type="Proteomes" id="UP000001964"/>
    </source>
</evidence>
<dbReference type="KEGG" id="mmr:Mmar10_2613"/>
<name>Q0ALE4_MARMM</name>
<sequence length="179" mass="18935" precursor="true">MKNNAPIRSAMTVLAVATTVLTACASAQPPAPAGPERAPDAARFGSSLDVIRPLLDAACSALTIRELPLEEMPIAQTSHVQADCTGLDHAGAPRDAEFVFADDALAFVWVLTDAGEADVLRASLEAAHGAPSHDLPPATAFTQARLALRHDTPELLYYGAHVAPMYEGWFDQMASQFAQ</sequence>
<accession>Q0ALE4</accession>
<reference evidence="2 3" key="1">
    <citation type="submission" date="2006-08" db="EMBL/GenBank/DDBJ databases">
        <title>Complete sequence of Maricaulis maris MCS10.</title>
        <authorList>
            <consortium name="US DOE Joint Genome Institute"/>
            <person name="Copeland A."/>
            <person name="Lucas S."/>
            <person name="Lapidus A."/>
            <person name="Barry K."/>
            <person name="Detter J.C."/>
            <person name="Glavina del Rio T."/>
            <person name="Hammon N."/>
            <person name="Israni S."/>
            <person name="Dalin E."/>
            <person name="Tice H."/>
            <person name="Pitluck S."/>
            <person name="Saunders E."/>
            <person name="Brettin T."/>
            <person name="Bruce D."/>
            <person name="Han C."/>
            <person name="Tapia R."/>
            <person name="Gilna P."/>
            <person name="Schmutz J."/>
            <person name="Larimer F."/>
            <person name="Land M."/>
            <person name="Hauser L."/>
            <person name="Kyrpides N."/>
            <person name="Mikhailova N."/>
            <person name="Viollier P."/>
            <person name="Stephens C."/>
            <person name="Richardson P."/>
        </authorList>
    </citation>
    <scope>NUCLEOTIDE SEQUENCE [LARGE SCALE GENOMIC DNA]</scope>
    <source>
        <strain evidence="2 3">MCS10</strain>
    </source>
</reference>
<evidence type="ECO:0000256" key="1">
    <source>
        <dbReference type="SAM" id="SignalP"/>
    </source>
</evidence>
<dbReference type="HOGENOM" id="CLU_1553171_0_0_5"/>
<dbReference type="EMBL" id="CP000449">
    <property type="protein sequence ID" value="ABI66899.1"/>
    <property type="molecule type" value="Genomic_DNA"/>
</dbReference>
<dbReference type="PROSITE" id="PS51257">
    <property type="entry name" value="PROKAR_LIPOPROTEIN"/>
    <property type="match status" value="1"/>
</dbReference>
<evidence type="ECO:0008006" key="4">
    <source>
        <dbReference type="Google" id="ProtNLM"/>
    </source>
</evidence>
<dbReference type="eggNOG" id="ENOG503373Q">
    <property type="taxonomic scope" value="Bacteria"/>
</dbReference>
<evidence type="ECO:0000313" key="2">
    <source>
        <dbReference type="EMBL" id="ABI66899.1"/>
    </source>
</evidence>
<dbReference type="AlphaFoldDB" id="Q0ALE4"/>
<dbReference type="OrthoDB" id="6401525at2"/>
<proteinExistence type="predicted"/>
<dbReference type="Proteomes" id="UP000001964">
    <property type="component" value="Chromosome"/>
</dbReference>
<gene>
    <name evidence="2" type="ordered locus">Mmar10_2613</name>
</gene>
<organism evidence="2 3">
    <name type="scientific">Maricaulis maris (strain MCS10)</name>
    <name type="common">Caulobacter maris</name>
    <dbReference type="NCBI Taxonomy" id="394221"/>
    <lineage>
        <taxon>Bacteria</taxon>
        <taxon>Pseudomonadati</taxon>
        <taxon>Pseudomonadota</taxon>
        <taxon>Alphaproteobacteria</taxon>
        <taxon>Maricaulales</taxon>
        <taxon>Maricaulaceae</taxon>
        <taxon>Maricaulis</taxon>
    </lineage>
</organism>
<feature type="chain" id="PRO_5004168174" description="Lipoprotein" evidence="1">
    <location>
        <begin position="26"/>
        <end position="179"/>
    </location>
</feature>
<dbReference type="STRING" id="394221.Mmar10_2613"/>